<keyword evidence="2" id="KW-0812">Transmembrane</keyword>
<dbReference type="RefSeq" id="WP_380128252.1">
    <property type="nucleotide sequence ID" value="NZ_JBHSIU010000130.1"/>
</dbReference>
<evidence type="ECO:0000256" key="1">
    <source>
        <dbReference type="SAM" id="MobiDB-lite"/>
    </source>
</evidence>
<name>A0ABV9WK04_9ACTN</name>
<dbReference type="EMBL" id="JBHSIU010000130">
    <property type="protein sequence ID" value="MFC5007614.1"/>
    <property type="molecule type" value="Genomic_DNA"/>
</dbReference>
<gene>
    <name evidence="3" type="ORF">ACFPIJ_58640</name>
</gene>
<dbReference type="InterPro" id="IPR036116">
    <property type="entry name" value="FN3_sf"/>
</dbReference>
<comment type="caution">
    <text evidence="3">The sequence shown here is derived from an EMBL/GenBank/DDBJ whole genome shotgun (WGS) entry which is preliminary data.</text>
</comment>
<reference evidence="4" key="1">
    <citation type="journal article" date="2019" name="Int. J. Syst. Evol. Microbiol.">
        <title>The Global Catalogue of Microorganisms (GCM) 10K type strain sequencing project: providing services to taxonomists for standard genome sequencing and annotation.</title>
        <authorList>
            <consortium name="The Broad Institute Genomics Platform"/>
            <consortium name="The Broad Institute Genome Sequencing Center for Infectious Disease"/>
            <person name="Wu L."/>
            <person name="Ma J."/>
        </authorList>
    </citation>
    <scope>NUCLEOTIDE SEQUENCE [LARGE SCALE GENOMIC DNA]</scope>
    <source>
        <strain evidence="4">CGMCC 4.7152</strain>
    </source>
</reference>
<organism evidence="3 4">
    <name type="scientific">Dactylosporangium cerinum</name>
    <dbReference type="NCBI Taxonomy" id="1434730"/>
    <lineage>
        <taxon>Bacteria</taxon>
        <taxon>Bacillati</taxon>
        <taxon>Actinomycetota</taxon>
        <taxon>Actinomycetes</taxon>
        <taxon>Micromonosporales</taxon>
        <taxon>Micromonosporaceae</taxon>
        <taxon>Dactylosporangium</taxon>
    </lineage>
</organism>
<protein>
    <recommendedName>
        <fullName evidence="5">Fibronectin type-III domain-containing protein</fullName>
    </recommendedName>
</protein>
<evidence type="ECO:0000313" key="4">
    <source>
        <dbReference type="Proteomes" id="UP001595912"/>
    </source>
</evidence>
<dbReference type="InterPro" id="IPR013783">
    <property type="entry name" value="Ig-like_fold"/>
</dbReference>
<proteinExistence type="predicted"/>
<sequence length="190" mass="19097">MSLEPEGEVGALDPAFPPPMLVSDQPDAPPVVAGRRGAGRRLLVFGVALAVVAAAGLAALLLAPLVRDGSRGQGATPPTPSAGVTATPSTVPGIAPEDVRLVDERVAVTLTWRDPTAGQAVFYVVGTPAGGVPTTVANAVRGKTSVRVNGLNPTVDYCFVLVAALSVDEVGNSDSICTNRSATTSASSSK</sequence>
<keyword evidence="4" id="KW-1185">Reference proteome</keyword>
<keyword evidence="2" id="KW-0472">Membrane</keyword>
<dbReference type="Proteomes" id="UP001595912">
    <property type="component" value="Unassembled WGS sequence"/>
</dbReference>
<dbReference type="Gene3D" id="2.60.40.10">
    <property type="entry name" value="Immunoglobulins"/>
    <property type="match status" value="1"/>
</dbReference>
<accession>A0ABV9WK04</accession>
<evidence type="ECO:0000256" key="2">
    <source>
        <dbReference type="SAM" id="Phobius"/>
    </source>
</evidence>
<dbReference type="SUPFAM" id="SSF49265">
    <property type="entry name" value="Fibronectin type III"/>
    <property type="match status" value="1"/>
</dbReference>
<keyword evidence="2" id="KW-1133">Transmembrane helix</keyword>
<evidence type="ECO:0008006" key="5">
    <source>
        <dbReference type="Google" id="ProtNLM"/>
    </source>
</evidence>
<feature type="region of interest" description="Disordered" evidence="1">
    <location>
        <begin position="70"/>
        <end position="91"/>
    </location>
</feature>
<feature type="transmembrane region" description="Helical" evidence="2">
    <location>
        <begin position="42"/>
        <end position="66"/>
    </location>
</feature>
<evidence type="ECO:0000313" key="3">
    <source>
        <dbReference type="EMBL" id="MFC5007614.1"/>
    </source>
</evidence>